<proteinExistence type="predicted"/>
<evidence type="ECO:0000313" key="2">
    <source>
        <dbReference type="EMBL" id="MFC4104453.1"/>
    </source>
</evidence>
<protein>
    <submittedName>
        <fullName evidence="2">Uncharacterized protein</fullName>
    </submittedName>
</protein>
<sequence length="78" mass="8016">MDRPLSAVSLTIGVVLGVAVGIAYAVARRAWKDYKVTKASLTGLRSGALGLVRVAFTRGGLVILLCLAAMGWAAVGKS</sequence>
<feature type="transmembrane region" description="Helical" evidence="1">
    <location>
        <begin position="48"/>
        <end position="75"/>
    </location>
</feature>
<dbReference type="RefSeq" id="WP_377541391.1">
    <property type="nucleotide sequence ID" value="NZ_JBHSBN010000001.1"/>
</dbReference>
<reference evidence="3" key="1">
    <citation type="journal article" date="2019" name="Int. J. Syst. Evol. Microbiol.">
        <title>The Global Catalogue of Microorganisms (GCM) 10K type strain sequencing project: providing services to taxonomists for standard genome sequencing and annotation.</title>
        <authorList>
            <consortium name="The Broad Institute Genomics Platform"/>
            <consortium name="The Broad Institute Genome Sequencing Center for Infectious Disease"/>
            <person name="Wu L."/>
            <person name="Ma J."/>
        </authorList>
    </citation>
    <scope>NUCLEOTIDE SEQUENCE [LARGE SCALE GENOMIC DNA]</scope>
    <source>
        <strain evidence="3">2902at01</strain>
    </source>
</reference>
<keyword evidence="3" id="KW-1185">Reference proteome</keyword>
<name>A0ABV8KEH3_9ACTN</name>
<dbReference type="Proteomes" id="UP001595868">
    <property type="component" value="Unassembled WGS sequence"/>
</dbReference>
<organism evidence="2 3">
    <name type="scientific">Micromonospora zhanjiangensis</name>
    <dbReference type="NCBI Taxonomy" id="1522057"/>
    <lineage>
        <taxon>Bacteria</taxon>
        <taxon>Bacillati</taxon>
        <taxon>Actinomycetota</taxon>
        <taxon>Actinomycetes</taxon>
        <taxon>Micromonosporales</taxon>
        <taxon>Micromonosporaceae</taxon>
        <taxon>Micromonospora</taxon>
    </lineage>
</organism>
<gene>
    <name evidence="2" type="ORF">ACFOX0_00670</name>
</gene>
<comment type="caution">
    <text evidence="2">The sequence shown here is derived from an EMBL/GenBank/DDBJ whole genome shotgun (WGS) entry which is preliminary data.</text>
</comment>
<evidence type="ECO:0000256" key="1">
    <source>
        <dbReference type="SAM" id="Phobius"/>
    </source>
</evidence>
<dbReference type="EMBL" id="JBHSBN010000001">
    <property type="protein sequence ID" value="MFC4104453.1"/>
    <property type="molecule type" value="Genomic_DNA"/>
</dbReference>
<keyword evidence="1" id="KW-0812">Transmembrane</keyword>
<accession>A0ABV8KEH3</accession>
<keyword evidence="1" id="KW-0472">Membrane</keyword>
<keyword evidence="1" id="KW-1133">Transmembrane helix</keyword>
<evidence type="ECO:0000313" key="3">
    <source>
        <dbReference type="Proteomes" id="UP001595868"/>
    </source>
</evidence>
<feature type="transmembrane region" description="Helical" evidence="1">
    <location>
        <begin position="6"/>
        <end position="27"/>
    </location>
</feature>